<dbReference type="InterPro" id="IPR014551">
    <property type="entry name" value="B_Glucosidase_GBA2-typ"/>
</dbReference>
<dbReference type="Pfam" id="PF04685">
    <property type="entry name" value="DUF608"/>
    <property type="match status" value="1"/>
</dbReference>
<dbReference type="SUPFAM" id="SSF48208">
    <property type="entry name" value="Six-hairpin glycosidases"/>
    <property type="match status" value="1"/>
</dbReference>
<dbReference type="GO" id="GO:0008422">
    <property type="term" value="F:beta-glucosidase activity"/>
    <property type="evidence" value="ECO:0007669"/>
    <property type="project" value="TreeGrafter"/>
</dbReference>
<dbReference type="Gene3D" id="1.50.10.10">
    <property type="match status" value="1"/>
</dbReference>
<gene>
    <name evidence="4" type="ORF">J437_LFUL008313</name>
</gene>
<keyword evidence="5" id="KW-1185">Reference proteome</keyword>
<comment type="similarity">
    <text evidence="1">Belongs to the non-lysosomal glucosylceramidase family.</text>
</comment>
<evidence type="ECO:0000256" key="1">
    <source>
        <dbReference type="PIRNR" id="PIRNR028944"/>
    </source>
</evidence>
<name>A0A8K0P0S6_LADFU</name>
<protein>
    <recommendedName>
        <fullName evidence="1">Non-lysosomal glucosylceramidase</fullName>
        <shortName evidence="1">NLGase</shortName>
        <ecNumber evidence="1">3.2.1.45</ecNumber>
    </recommendedName>
</protein>
<proteinExistence type="inferred from homology"/>
<accession>A0A8K0P0S6</accession>
<keyword evidence="1" id="KW-0472">Membrane</keyword>
<feature type="domain" description="Glycosyl-hydrolase family 116 N-terminal" evidence="3">
    <location>
        <begin position="70"/>
        <end position="386"/>
    </location>
</feature>
<dbReference type="InterPro" id="IPR024462">
    <property type="entry name" value="GH116_N"/>
</dbReference>
<reference evidence="4" key="1">
    <citation type="submission" date="2013-04" db="EMBL/GenBank/DDBJ databases">
        <authorList>
            <person name="Qu J."/>
            <person name="Murali S.C."/>
            <person name="Bandaranaike D."/>
            <person name="Bellair M."/>
            <person name="Blankenburg K."/>
            <person name="Chao H."/>
            <person name="Dinh H."/>
            <person name="Doddapaneni H."/>
            <person name="Downs B."/>
            <person name="Dugan-Rocha S."/>
            <person name="Elkadiri S."/>
            <person name="Gnanaolivu R.D."/>
            <person name="Hernandez B."/>
            <person name="Javaid M."/>
            <person name="Jayaseelan J.C."/>
            <person name="Lee S."/>
            <person name="Li M."/>
            <person name="Ming W."/>
            <person name="Munidasa M."/>
            <person name="Muniz J."/>
            <person name="Nguyen L."/>
            <person name="Ongeri F."/>
            <person name="Osuji N."/>
            <person name="Pu L.-L."/>
            <person name="Puazo M."/>
            <person name="Qu C."/>
            <person name="Quiroz J."/>
            <person name="Raj R."/>
            <person name="Weissenberger G."/>
            <person name="Xin Y."/>
            <person name="Zou X."/>
            <person name="Han Y."/>
            <person name="Richards S."/>
            <person name="Worley K."/>
            <person name="Muzny D."/>
            <person name="Gibbs R."/>
        </authorList>
    </citation>
    <scope>NUCLEOTIDE SEQUENCE</scope>
    <source>
        <strain evidence="4">Sampled in the wild</strain>
    </source>
</reference>
<dbReference type="EC" id="3.2.1.45" evidence="1"/>
<reference evidence="4" key="2">
    <citation type="submission" date="2017-10" db="EMBL/GenBank/DDBJ databases">
        <title>Ladona fulva Genome sequencing and assembly.</title>
        <authorList>
            <person name="Murali S."/>
            <person name="Richards S."/>
            <person name="Bandaranaike D."/>
            <person name="Bellair M."/>
            <person name="Blankenburg K."/>
            <person name="Chao H."/>
            <person name="Dinh H."/>
            <person name="Doddapaneni H."/>
            <person name="Dugan-Rocha S."/>
            <person name="Elkadiri S."/>
            <person name="Gnanaolivu R."/>
            <person name="Hernandez B."/>
            <person name="Skinner E."/>
            <person name="Javaid M."/>
            <person name="Lee S."/>
            <person name="Li M."/>
            <person name="Ming W."/>
            <person name="Munidasa M."/>
            <person name="Muniz J."/>
            <person name="Nguyen L."/>
            <person name="Hughes D."/>
            <person name="Osuji N."/>
            <person name="Pu L.-L."/>
            <person name="Puazo M."/>
            <person name="Qu C."/>
            <person name="Quiroz J."/>
            <person name="Raj R."/>
            <person name="Weissenberger G."/>
            <person name="Xin Y."/>
            <person name="Zou X."/>
            <person name="Han Y."/>
            <person name="Worley K."/>
            <person name="Muzny D."/>
            <person name="Gibbs R."/>
        </authorList>
    </citation>
    <scope>NUCLEOTIDE SEQUENCE</scope>
    <source>
        <strain evidence="4">Sampled in the wild</strain>
    </source>
</reference>
<keyword evidence="1" id="KW-0443">Lipid metabolism</keyword>
<dbReference type="InterPro" id="IPR008928">
    <property type="entry name" value="6-hairpin_glycosidase_sf"/>
</dbReference>
<evidence type="ECO:0000313" key="4">
    <source>
        <dbReference type="EMBL" id="KAG8228817.1"/>
    </source>
</evidence>
<evidence type="ECO:0000259" key="2">
    <source>
        <dbReference type="Pfam" id="PF04685"/>
    </source>
</evidence>
<keyword evidence="1" id="KW-0378">Hydrolase</keyword>
<dbReference type="GO" id="GO:0005975">
    <property type="term" value="P:carbohydrate metabolic process"/>
    <property type="evidence" value="ECO:0007669"/>
    <property type="project" value="InterPro"/>
</dbReference>
<comment type="catalytic activity">
    <reaction evidence="1">
        <text>a beta-D-glucosyl-(1&lt;-&gt;1')-N-acylsphing-4-enine + H2O = an N-acylsphing-4-enine + D-glucose</text>
        <dbReference type="Rhea" id="RHEA:13269"/>
        <dbReference type="ChEBI" id="CHEBI:4167"/>
        <dbReference type="ChEBI" id="CHEBI:15377"/>
        <dbReference type="ChEBI" id="CHEBI:22801"/>
        <dbReference type="ChEBI" id="CHEBI:52639"/>
        <dbReference type="EC" id="3.2.1.45"/>
    </reaction>
</comment>
<keyword evidence="1" id="KW-0326">Glycosidase</keyword>
<comment type="caution">
    <text evidence="4">The sequence shown here is derived from an EMBL/GenBank/DDBJ whole genome shotgun (WGS) entry which is preliminary data.</text>
</comment>
<dbReference type="PIRSF" id="PIRSF028944">
    <property type="entry name" value="Beta_gluc_GBA2"/>
    <property type="match status" value="1"/>
</dbReference>
<dbReference type="PANTHER" id="PTHR12654">
    <property type="entry name" value="BILE ACID BETA-GLUCOSIDASE-RELATED"/>
    <property type="match status" value="1"/>
</dbReference>
<dbReference type="Proteomes" id="UP000792457">
    <property type="component" value="Unassembled WGS sequence"/>
</dbReference>
<comment type="function">
    <text evidence="1">Non-lysosomal glucosylceramidase that catalyzes the hydrolysis of glucosylceramide (GlcCer) to free glucose and ceramide.</text>
</comment>
<organism evidence="4 5">
    <name type="scientific">Ladona fulva</name>
    <name type="common">Scarce chaser dragonfly</name>
    <name type="synonym">Libellula fulva</name>
    <dbReference type="NCBI Taxonomy" id="123851"/>
    <lineage>
        <taxon>Eukaryota</taxon>
        <taxon>Metazoa</taxon>
        <taxon>Ecdysozoa</taxon>
        <taxon>Arthropoda</taxon>
        <taxon>Hexapoda</taxon>
        <taxon>Insecta</taxon>
        <taxon>Pterygota</taxon>
        <taxon>Palaeoptera</taxon>
        <taxon>Odonata</taxon>
        <taxon>Epiprocta</taxon>
        <taxon>Anisoptera</taxon>
        <taxon>Libelluloidea</taxon>
        <taxon>Libellulidae</taxon>
        <taxon>Ladona</taxon>
    </lineage>
</organism>
<evidence type="ECO:0000259" key="3">
    <source>
        <dbReference type="Pfam" id="PF12215"/>
    </source>
</evidence>
<dbReference type="EMBL" id="KZ308392">
    <property type="protein sequence ID" value="KAG8228817.1"/>
    <property type="molecule type" value="Genomic_DNA"/>
</dbReference>
<feature type="domain" description="Glycosyl-hydrolase family 116 catalytic region" evidence="2">
    <location>
        <begin position="444"/>
        <end position="847"/>
    </location>
</feature>
<dbReference type="InterPro" id="IPR052566">
    <property type="entry name" value="Non-lysos_glucosylceramidase"/>
</dbReference>
<dbReference type="AlphaFoldDB" id="A0A8K0P0S6"/>
<dbReference type="GO" id="GO:0004348">
    <property type="term" value="F:glucosylceramidase activity"/>
    <property type="evidence" value="ECO:0007669"/>
    <property type="project" value="UniProtKB-EC"/>
</dbReference>
<dbReference type="OrthoDB" id="730489at2759"/>
<dbReference type="PANTHER" id="PTHR12654:SF0">
    <property type="entry name" value="NON-LYSOSOMAL GLUCOSYLCERAMIDASE"/>
    <property type="match status" value="1"/>
</dbReference>
<evidence type="ECO:0000313" key="5">
    <source>
        <dbReference type="Proteomes" id="UP000792457"/>
    </source>
</evidence>
<dbReference type="InterPro" id="IPR006775">
    <property type="entry name" value="GH116_catalytic"/>
</dbReference>
<dbReference type="GO" id="GO:0016020">
    <property type="term" value="C:membrane"/>
    <property type="evidence" value="ECO:0007669"/>
    <property type="project" value="InterPro"/>
</dbReference>
<dbReference type="GO" id="GO:0006680">
    <property type="term" value="P:glucosylceramide catabolic process"/>
    <property type="evidence" value="ECO:0007669"/>
    <property type="project" value="InterPro"/>
</dbReference>
<dbReference type="Pfam" id="PF12215">
    <property type="entry name" value="Glyco_hydr_116N"/>
    <property type="match status" value="1"/>
</dbReference>
<sequence length="856" mass="97604">MAADTGDIPKYGWKVKLDHVYPEKRTQNFRPRIRQILKLLPLGIRYFFYYIKTKSGGRQPLMDYMNMLTGVPIGGIGSGTIGRGFKGEFCRYQMLPGLYSYHVVDANQFIVTIRDISGNTLYQQVLSPEKGHQHKLSSWNWNFPGSNAHYCALYPRSWTIYDIAEQGIRLICRQVSPVIPHNYKDTSMPTAVFIWMIENNSKDVKNVSITFTFKSGTGSAEDKSGNCNNAYFEMNDEKVSISGVLIHHNLSGMPCTYAVSAKSKSNAFVSRCLNFDPNGTGKELWDDLFEDGQLNEADKNAKGCEHNCMLYIQANGKETACAVCVSCQSIQPGDRAEVEFALAWDMPKVQFLGKRYTYTRYYTKFFGTEGAGSKLSHFALSNYGKWEEDIEKWQEPILKDKDLPDWYKSAIFNELYFVSDGGTVWFIMDDQDNLSSDDPRIEFGRFGYLEGHEYRMYNTYDVHFYASFALSLLWPKLQAALQRDISDSILREDNTNCKFLFNGKIGHRKEKNTVPHDLGDPADEPFAVINSYPIHDVSEWRDLCSKFVLQAYRDFAVGEKSPSDLKQLEALWPVAKIVINRALDTLDCDGDGLIENGGFPDQTYDSWLLAILQCVIHSDIVAYCGSLWLGALQCMVEMAELFKEVTAIEKYQSTLEKGKEAFERKLWNGKYYNFDSSESARSKTIMSDQLCGHWYLKACGISKEVGYYLTLTFPINYISSFCEWIFTCPIIIVFKPENVRSALETIYEYNVLKFANGTMGAVNGMTPDGHIDIDTVQSEEAWVGVIYGLAALMIHEGMVEEGFKTAEGVYRTVYEKIGMGFETPEALYEEKYYRAIGYMRPLSIWAIQHALEKRKK</sequence>
<dbReference type="InterPro" id="IPR012341">
    <property type="entry name" value="6hp_glycosidase-like_sf"/>
</dbReference>